<accession>A0A059FRL3</accession>
<dbReference type="RefSeq" id="WP_011646518.1">
    <property type="nucleotide sequence ID" value="NZ_ARYI01000008.1"/>
</dbReference>
<keyword evidence="5" id="KW-1185">Reference proteome</keyword>
<evidence type="ECO:0000313" key="4">
    <source>
        <dbReference type="EMBL" id="KCZ93068.1"/>
    </source>
</evidence>
<dbReference type="PROSITE" id="PS50977">
    <property type="entry name" value="HTH_TETR_2"/>
    <property type="match status" value="1"/>
</dbReference>
<dbReference type="SUPFAM" id="SSF46689">
    <property type="entry name" value="Homeodomain-like"/>
    <property type="match status" value="1"/>
</dbReference>
<organism evidence="4 5">
    <name type="scientific">Hyphomonas hirschiana VP5</name>
    <dbReference type="NCBI Taxonomy" id="1280951"/>
    <lineage>
        <taxon>Bacteria</taxon>
        <taxon>Pseudomonadati</taxon>
        <taxon>Pseudomonadota</taxon>
        <taxon>Alphaproteobacteria</taxon>
        <taxon>Hyphomonadales</taxon>
        <taxon>Hyphomonadaceae</taxon>
        <taxon>Hyphomonas</taxon>
    </lineage>
</organism>
<dbReference type="InterPro" id="IPR001647">
    <property type="entry name" value="HTH_TetR"/>
</dbReference>
<dbReference type="Proteomes" id="UP000025061">
    <property type="component" value="Unassembled WGS sequence"/>
</dbReference>
<dbReference type="InterPro" id="IPR036271">
    <property type="entry name" value="Tet_transcr_reg_TetR-rel_C_sf"/>
</dbReference>
<evidence type="ECO:0000256" key="2">
    <source>
        <dbReference type="PROSITE-ProRule" id="PRU00335"/>
    </source>
</evidence>
<feature type="domain" description="HTH tetR-type" evidence="3">
    <location>
        <begin position="6"/>
        <end position="66"/>
    </location>
</feature>
<proteinExistence type="predicted"/>
<dbReference type="OrthoDB" id="9805134at2"/>
<dbReference type="AlphaFoldDB" id="A0A059FRL3"/>
<comment type="caution">
    <text evidence="4">The sequence shown here is derived from an EMBL/GenBank/DDBJ whole genome shotgun (WGS) entry which is preliminary data.</text>
</comment>
<dbReference type="SUPFAM" id="SSF48498">
    <property type="entry name" value="Tetracyclin repressor-like, C-terminal domain"/>
    <property type="match status" value="1"/>
</dbReference>
<sequence length="205" mass="23246">MSNAVPETRDRILSACLTLLENSDGQEVRVSDVADAAGVTRQTLYLYFRNRTELLIATTHFVDDIKNADERLRPSRTAGSGQERLDAYITAWCTYIPEIYGISRALLVMKDPDARQAWESRMKDMWEGCEAAILALRADGHLTPDYSVKEASDLLWTLLSVRNWENLRIERGWSQAQYLAATLTMAQRLFVKAPPRSDYISATPE</sequence>
<dbReference type="Pfam" id="PF00440">
    <property type="entry name" value="TetR_N"/>
    <property type="match status" value="1"/>
</dbReference>
<dbReference type="GO" id="GO:0003700">
    <property type="term" value="F:DNA-binding transcription factor activity"/>
    <property type="evidence" value="ECO:0007669"/>
    <property type="project" value="TreeGrafter"/>
</dbReference>
<dbReference type="GO" id="GO:0000976">
    <property type="term" value="F:transcription cis-regulatory region binding"/>
    <property type="evidence" value="ECO:0007669"/>
    <property type="project" value="TreeGrafter"/>
</dbReference>
<feature type="DNA-binding region" description="H-T-H motif" evidence="2">
    <location>
        <begin position="29"/>
        <end position="48"/>
    </location>
</feature>
<dbReference type="PANTHER" id="PTHR30055:SF226">
    <property type="entry name" value="HTH-TYPE TRANSCRIPTIONAL REGULATOR PKSA"/>
    <property type="match status" value="1"/>
</dbReference>
<dbReference type="PANTHER" id="PTHR30055">
    <property type="entry name" value="HTH-TYPE TRANSCRIPTIONAL REGULATOR RUTR"/>
    <property type="match status" value="1"/>
</dbReference>
<dbReference type="EMBL" id="ARYI01000008">
    <property type="protein sequence ID" value="KCZ93068.1"/>
    <property type="molecule type" value="Genomic_DNA"/>
</dbReference>
<evidence type="ECO:0000259" key="3">
    <source>
        <dbReference type="PROSITE" id="PS50977"/>
    </source>
</evidence>
<dbReference type="Gene3D" id="1.10.357.10">
    <property type="entry name" value="Tetracycline Repressor, domain 2"/>
    <property type="match status" value="1"/>
</dbReference>
<dbReference type="InterPro" id="IPR050109">
    <property type="entry name" value="HTH-type_TetR-like_transc_reg"/>
</dbReference>
<evidence type="ECO:0000256" key="1">
    <source>
        <dbReference type="ARBA" id="ARBA00023125"/>
    </source>
</evidence>
<keyword evidence="1 2" id="KW-0238">DNA-binding</keyword>
<name>A0A059FRL3_9PROT</name>
<protein>
    <submittedName>
        <fullName evidence="4">TetR family transcriptional regulator</fullName>
    </submittedName>
</protein>
<evidence type="ECO:0000313" key="5">
    <source>
        <dbReference type="Proteomes" id="UP000025061"/>
    </source>
</evidence>
<dbReference type="InterPro" id="IPR009057">
    <property type="entry name" value="Homeodomain-like_sf"/>
</dbReference>
<dbReference type="PATRIC" id="fig|1280951.3.peg.2075"/>
<reference evidence="4 5" key="1">
    <citation type="submission" date="2013-04" db="EMBL/GenBank/DDBJ databases">
        <title>Hyphomonas hirschiana VP5 Genome Sequencing.</title>
        <authorList>
            <person name="Lai Q."/>
            <person name="Shao Z."/>
        </authorList>
    </citation>
    <scope>NUCLEOTIDE SEQUENCE [LARGE SCALE GENOMIC DNA]</scope>
    <source>
        <strain evidence="4 5">VP5</strain>
    </source>
</reference>
<dbReference type="PRINTS" id="PR00455">
    <property type="entry name" value="HTHTETR"/>
</dbReference>
<gene>
    <name evidence="4" type="ORF">HHI_10284</name>
</gene>